<dbReference type="PROSITE" id="PS50005">
    <property type="entry name" value="TPR"/>
    <property type="match status" value="1"/>
</dbReference>
<dbReference type="Gene3D" id="1.25.40.10">
    <property type="entry name" value="Tetratricopeptide repeat domain"/>
    <property type="match status" value="1"/>
</dbReference>
<evidence type="ECO:0000313" key="2">
    <source>
        <dbReference type="EMBL" id="NIL21493.1"/>
    </source>
</evidence>
<comment type="caution">
    <text evidence="2">The sequence shown here is derived from an EMBL/GenBank/DDBJ whole genome shotgun (WGS) entry which is preliminary data.</text>
</comment>
<organism evidence="2 3">
    <name type="scientific">Yersinia mollaretii</name>
    <dbReference type="NCBI Taxonomy" id="33060"/>
    <lineage>
        <taxon>Bacteria</taxon>
        <taxon>Pseudomonadati</taxon>
        <taxon>Pseudomonadota</taxon>
        <taxon>Gammaproteobacteria</taxon>
        <taxon>Enterobacterales</taxon>
        <taxon>Yersiniaceae</taxon>
        <taxon>Yersinia</taxon>
    </lineage>
</organism>
<dbReference type="SUPFAM" id="SSF48452">
    <property type="entry name" value="TPR-like"/>
    <property type="match status" value="1"/>
</dbReference>
<protein>
    <recommendedName>
        <fullName evidence="4">Tetratricopeptide repeat protein</fullName>
    </recommendedName>
</protein>
<dbReference type="Proteomes" id="UP000712947">
    <property type="component" value="Unassembled WGS sequence"/>
</dbReference>
<dbReference type="InterPro" id="IPR019734">
    <property type="entry name" value="TPR_rpt"/>
</dbReference>
<proteinExistence type="predicted"/>
<evidence type="ECO:0000313" key="3">
    <source>
        <dbReference type="Proteomes" id="UP000712947"/>
    </source>
</evidence>
<keyword evidence="1" id="KW-0802">TPR repeat</keyword>
<sequence>MAVAPKKGLNETLDMLTSCIDGRNTLDVFTLRRVVSNANAIPDEPTKLMVLGLAYGAAGEHEAAIEFFKEAVKYRDDIVARNYLSYLSHTGKYELYRDEAVRLAKEMVSLPVYIRARNAAYADGDGELSLFFARKALSMIGDKREWEKMNRDIREKTEDLEKFINATQLNSREISELTLMVSLVGEKHGVIAVSHDYYTGSDGDAAIVCDVLCTDVDVLSEMDITAATEIAISESFSNKNVTAWYRGRDSKDLVLNT</sequence>
<dbReference type="AlphaFoldDB" id="A0AA44HY35"/>
<dbReference type="RefSeq" id="WP_050537267.1">
    <property type="nucleotide sequence ID" value="NZ_CABHYO010000064.1"/>
</dbReference>
<evidence type="ECO:0000256" key="1">
    <source>
        <dbReference type="PROSITE-ProRule" id="PRU00339"/>
    </source>
</evidence>
<name>A0AA44HY35_YERMO</name>
<accession>A0AA44HY35</accession>
<evidence type="ECO:0008006" key="4">
    <source>
        <dbReference type="Google" id="ProtNLM"/>
    </source>
</evidence>
<gene>
    <name evidence="2" type="ORF">HB991_03005</name>
</gene>
<reference evidence="2" key="1">
    <citation type="submission" date="2020-03" db="EMBL/GenBank/DDBJ databases">
        <authorList>
            <person name="Kislichkina A."/>
            <person name="Dentovskaya S."/>
            <person name="Shaikhutdinov R."/>
            <person name="Ivanov S."/>
            <person name="Sizova A."/>
            <person name="Solomentsev V."/>
            <person name="Bogun A."/>
        </authorList>
    </citation>
    <scope>NUCLEOTIDE SEQUENCE</scope>
    <source>
        <strain evidence="2">SCPM-O-B-7610</strain>
    </source>
</reference>
<feature type="repeat" description="TPR" evidence="1">
    <location>
        <begin position="45"/>
        <end position="78"/>
    </location>
</feature>
<dbReference type="InterPro" id="IPR011990">
    <property type="entry name" value="TPR-like_helical_dom_sf"/>
</dbReference>
<dbReference type="EMBL" id="JAASAI010000002">
    <property type="protein sequence ID" value="NIL21493.1"/>
    <property type="molecule type" value="Genomic_DNA"/>
</dbReference>